<feature type="compositionally biased region" description="Polar residues" evidence="1">
    <location>
        <begin position="239"/>
        <end position="249"/>
    </location>
</feature>
<reference evidence="2 3" key="1">
    <citation type="submission" date="2015-02" db="EMBL/GenBank/DDBJ databases">
        <authorList>
            <person name="Chooi Y.-H."/>
        </authorList>
    </citation>
    <scope>NUCLEOTIDE SEQUENCE [LARGE SCALE GENOMIC DNA]</scope>
    <source>
        <strain evidence="2">E3</strain>
    </source>
</reference>
<evidence type="ECO:0000313" key="2">
    <source>
        <dbReference type="EMBL" id="CEP02560.1"/>
    </source>
</evidence>
<name>A0A0G4J4Q9_PLABS</name>
<dbReference type="EMBL" id="CDSF01000132">
    <property type="protein sequence ID" value="CEP02560.1"/>
    <property type="molecule type" value="Genomic_DNA"/>
</dbReference>
<evidence type="ECO:0000256" key="1">
    <source>
        <dbReference type="SAM" id="MobiDB-lite"/>
    </source>
</evidence>
<sequence>MTTHIGVAGTAATAAAPVGGDAATVPDDRNAAGAAADDEVQRLRDQIIEMHMAQMERVLALKRVTSGRAEKRRRLATSIAPACLNGVDCVMGDDLPQEVVRRLQQVHALLRALQERIADPTSMDDPVDVAGRFASTAARLIEDDISMIRECRQSWVEARLQQWLHGRHTLMARQSAFRPVRVQHPTQDQGAGVAPHHSPPPTATPPTPGPAPSAALRQAPAPIVPYSAHGHAASSSSSIVDTDSHLTLQ</sequence>
<feature type="region of interest" description="Disordered" evidence="1">
    <location>
        <begin position="181"/>
        <end position="249"/>
    </location>
</feature>
<feature type="compositionally biased region" description="Low complexity" evidence="1">
    <location>
        <begin position="227"/>
        <end position="238"/>
    </location>
</feature>
<accession>A0A0G4J4Q9</accession>
<feature type="compositionally biased region" description="Pro residues" evidence="1">
    <location>
        <begin position="197"/>
        <end position="211"/>
    </location>
</feature>
<gene>
    <name evidence="2" type="ORF">PBRA_009144</name>
</gene>
<dbReference type="AlphaFoldDB" id="A0A0G4J4Q9"/>
<protein>
    <submittedName>
        <fullName evidence="2">Uncharacterized protein</fullName>
    </submittedName>
</protein>
<proteinExistence type="predicted"/>
<organism evidence="2 3">
    <name type="scientific">Plasmodiophora brassicae</name>
    <name type="common">Clubroot disease agent</name>
    <dbReference type="NCBI Taxonomy" id="37360"/>
    <lineage>
        <taxon>Eukaryota</taxon>
        <taxon>Sar</taxon>
        <taxon>Rhizaria</taxon>
        <taxon>Endomyxa</taxon>
        <taxon>Phytomyxea</taxon>
        <taxon>Plasmodiophorida</taxon>
        <taxon>Plasmodiophoridae</taxon>
        <taxon>Plasmodiophora</taxon>
    </lineage>
</organism>
<evidence type="ECO:0000313" key="3">
    <source>
        <dbReference type="Proteomes" id="UP000039324"/>
    </source>
</evidence>
<dbReference type="Proteomes" id="UP000039324">
    <property type="component" value="Unassembled WGS sequence"/>
</dbReference>
<keyword evidence="3" id="KW-1185">Reference proteome</keyword>